<sequence length="1290" mass="132269">MSVPVPHPPNFNIDQGYEYYAGKPELLDWINRLLQLNLQRLEQLTSGAVYCQVLDAFHASVVPIRKVNFHAREEYEILPNYKVLQAAFNALGFTKELAVARLSQASSSDLTEFAQWLYKSYRGAAGLPDYNPVARRQLSLKGGTNNIPFPACLNSTYFEFGRSDLRSSGTHWTTPADYVKTAPRTRSSTNTPGTGGRPMSATATQTASAAKRAMPNLNVGSRFREGLAVPPEHHRRRSPRLTPVSPALIVKVPMRDSESQTDFVDEEWRPMTEDDVGAEAVSPKPPPVQAADSASQYDFGFGYGTAPGSISPSGASALSPSSSYTPGGAVEDFTFGQHSPGASMGGAGPTAMSPHSYLTPVDEPGEGAAEGGEEDEEVASVSTSRAAPDAGFGADDALPQGFGSAGARSPSAAGASRGFGAHDASTQDEQPAQSSPGGFGSPRGFGVGDDAAVQAVADVSERGAGEFGVGDDYAAGAGSFGTSAAVASGAGEPSPAAAVVEQEAGADEYADEEFEDEEVADDVAKLGAAVGFAGAAGAAAAEAAAAEAAAAAASAAEPHATVRAMEAEGHSGDSGDADEGGRGSARAAGAAATAAGLAAGIAALDVDHDVATASEAGVTDAGEDEGQTGVPESPVAATPGPGAAAAASRSTPPPAASALAGLSPEIAQLLASPSMRSRVASAVSVRNMGSALDICAAALQAVQRSLDSYTTLMAEPRAAPAPAAAAAGSKRASGAGEEAAAGAATGGAGAAGGAADGGGAAAAWSPTLCGKVRSLQDALQTLLAHTTLLLGDVQVYSEATKSPESRSNGGSADGAASPSSAQTRDYKAEAAALLDTARDHEARLQGLVQAANEALSLPSDESKASAGAAAAAAADKAAGEPAQHHHLTDAQRRLCSTTQLDAHLKAVGMAQFALAQGIHKELALMTMSFFRHNAAMAASESGTPGGAAASGTAASRKARVFKLGEFQLKQLRNGDVYKGRYVSNKKNGEGVYHFINADVYEGEFRDDRMDGHGVYTFSHEGRYEGAWRNAVYNGTGAETFAKGSTYRGEYVGGLRNGWGVCRFYNGDYYEGQWVKGLRDGSGMQQCTDDSNFVGEYTKGKRHGHGVYSFPNGDRYEGQYSEDLPHGFGTYHFASGQCYQGQWQAGKKHGWSVYTVDNGSRFMGLWSDGKPTWVQPLAGDKAAGGTEGDAAASPSEEDAKQLKQALEARNKAAQAADLARARAASHWDQSGSVQSHILSALSRAQNSAGAAQQARRKACDLASRLDAAVALIQQQQGSVGAAATPAGTPGP</sequence>
<accession>A0A835T2Q6</accession>
<feature type="region of interest" description="Disordered" evidence="10">
    <location>
        <begin position="866"/>
        <end position="890"/>
    </location>
</feature>
<dbReference type="PROSITE" id="PS50021">
    <property type="entry name" value="CH"/>
    <property type="match status" value="1"/>
</dbReference>
<evidence type="ECO:0000256" key="8">
    <source>
        <dbReference type="ARBA" id="ARBA00023306"/>
    </source>
</evidence>
<feature type="region of interest" description="Disordered" evidence="10">
    <location>
        <begin position="182"/>
        <end position="213"/>
    </location>
</feature>
<dbReference type="SUPFAM" id="SSF47576">
    <property type="entry name" value="Calponin-homology domain, CH-domain"/>
    <property type="match status" value="1"/>
</dbReference>
<feature type="compositionally biased region" description="Gly residues" evidence="10">
    <location>
        <begin position="437"/>
        <end position="447"/>
    </location>
</feature>
<dbReference type="Gene3D" id="1.10.418.10">
    <property type="entry name" value="Calponin-like domain"/>
    <property type="match status" value="1"/>
</dbReference>
<gene>
    <name evidence="12" type="ORF">HXX76_005489</name>
</gene>
<keyword evidence="4" id="KW-0493">Microtubule</keyword>
<reference evidence="12" key="1">
    <citation type="journal article" date="2020" name="bioRxiv">
        <title>Comparative genomics of Chlamydomonas.</title>
        <authorList>
            <person name="Craig R.J."/>
            <person name="Hasan A.R."/>
            <person name="Ness R.W."/>
            <person name="Keightley P.D."/>
        </authorList>
    </citation>
    <scope>NUCLEOTIDE SEQUENCE</scope>
    <source>
        <strain evidence="12">SAG 7.73</strain>
    </source>
</reference>
<dbReference type="FunFam" id="2.20.110.10:FF:000002">
    <property type="entry name" value="Phosphatidylinositol 4-phosphate 5-kinase 8"/>
    <property type="match status" value="1"/>
</dbReference>
<dbReference type="SMART" id="SM00698">
    <property type="entry name" value="MORN"/>
    <property type="match status" value="8"/>
</dbReference>
<evidence type="ECO:0000259" key="11">
    <source>
        <dbReference type="PROSITE" id="PS50021"/>
    </source>
</evidence>
<feature type="region of interest" description="Disordered" evidence="10">
    <location>
        <begin position="1175"/>
        <end position="1196"/>
    </location>
</feature>
<organism evidence="12 13">
    <name type="scientific">Chlamydomonas incerta</name>
    <dbReference type="NCBI Taxonomy" id="51695"/>
    <lineage>
        <taxon>Eukaryota</taxon>
        <taxon>Viridiplantae</taxon>
        <taxon>Chlorophyta</taxon>
        <taxon>core chlorophytes</taxon>
        <taxon>Chlorophyceae</taxon>
        <taxon>CS clade</taxon>
        <taxon>Chlamydomonadales</taxon>
        <taxon>Chlamydomonadaceae</taxon>
        <taxon>Chlamydomonas</taxon>
    </lineage>
</organism>
<dbReference type="FunFam" id="1.10.418.10:FF:000028">
    <property type="entry name" value="RP/EB family microtubule-associated protein"/>
    <property type="match status" value="1"/>
</dbReference>
<dbReference type="GO" id="GO:0016020">
    <property type="term" value="C:membrane"/>
    <property type="evidence" value="ECO:0007669"/>
    <property type="project" value="UniProtKB-ARBA"/>
</dbReference>
<comment type="subcellular location">
    <subcellularLocation>
        <location evidence="9">Cytoplasm</location>
        <location evidence="9">Cytoskeleton</location>
        <location evidence="9">Phragmoplast</location>
    </subcellularLocation>
</comment>
<feature type="compositionally biased region" description="Low complexity" evidence="10">
    <location>
        <begin position="866"/>
        <end position="880"/>
    </location>
</feature>
<dbReference type="InterPro" id="IPR001715">
    <property type="entry name" value="CH_dom"/>
</dbReference>
<evidence type="ECO:0000256" key="10">
    <source>
        <dbReference type="SAM" id="MobiDB-lite"/>
    </source>
</evidence>
<evidence type="ECO:0000256" key="5">
    <source>
        <dbReference type="ARBA" id="ARBA00022737"/>
    </source>
</evidence>
<dbReference type="InterPro" id="IPR003409">
    <property type="entry name" value="MORN"/>
</dbReference>
<keyword evidence="5" id="KW-0677">Repeat</keyword>
<evidence type="ECO:0000313" key="12">
    <source>
        <dbReference type="EMBL" id="KAG2437872.1"/>
    </source>
</evidence>
<feature type="domain" description="Calponin-homology (CH)" evidence="11">
    <location>
        <begin position="20"/>
        <end position="122"/>
    </location>
</feature>
<dbReference type="Pfam" id="PF02493">
    <property type="entry name" value="MORN"/>
    <property type="match status" value="8"/>
</dbReference>
<feature type="region of interest" description="Disordered" evidence="10">
    <location>
        <begin position="256"/>
        <end position="293"/>
    </location>
</feature>
<dbReference type="OrthoDB" id="437960at2759"/>
<keyword evidence="7" id="KW-0206">Cytoskeleton</keyword>
<dbReference type="GO" id="GO:0009524">
    <property type="term" value="C:phragmoplast"/>
    <property type="evidence" value="ECO:0007669"/>
    <property type="project" value="UniProtKB-SubCell"/>
</dbReference>
<dbReference type="EMBL" id="JAEHOC010000010">
    <property type="protein sequence ID" value="KAG2437872.1"/>
    <property type="molecule type" value="Genomic_DNA"/>
</dbReference>
<dbReference type="SUPFAM" id="SSF82185">
    <property type="entry name" value="Histone H3 K4-specific methyltransferase SET7/9 N-terminal domain"/>
    <property type="match status" value="1"/>
</dbReference>
<keyword evidence="2" id="KW-0963">Cytoplasm</keyword>
<dbReference type="GO" id="GO:0051301">
    <property type="term" value="P:cell division"/>
    <property type="evidence" value="ECO:0007669"/>
    <property type="project" value="UniProtKB-KW"/>
</dbReference>
<proteinExistence type="inferred from homology"/>
<comment type="similarity">
    <text evidence="1">Belongs to the MAPRE family.</text>
</comment>
<protein>
    <recommendedName>
        <fullName evidence="11">Calponin-homology (CH) domain-containing protein</fullName>
    </recommendedName>
</protein>
<feature type="compositionally biased region" description="Low complexity" evidence="10">
    <location>
        <begin position="633"/>
        <end position="658"/>
    </location>
</feature>
<feature type="region of interest" description="Disordered" evidence="10">
    <location>
        <begin position="617"/>
        <end position="658"/>
    </location>
</feature>
<dbReference type="InterPro" id="IPR036872">
    <property type="entry name" value="CH_dom_sf"/>
</dbReference>
<feature type="region of interest" description="Disordered" evidence="10">
    <location>
        <begin position="564"/>
        <end position="585"/>
    </location>
</feature>
<dbReference type="PANTHER" id="PTHR23084:SF179">
    <property type="entry name" value="OS10G0565000 PROTEIN"/>
    <property type="match status" value="1"/>
</dbReference>
<feature type="compositionally biased region" description="Low complexity" evidence="10">
    <location>
        <begin position="805"/>
        <end position="821"/>
    </location>
</feature>
<keyword evidence="3" id="KW-0132">Cell division</keyword>
<evidence type="ECO:0000256" key="9">
    <source>
        <dbReference type="ARBA" id="ARBA00060413"/>
    </source>
</evidence>
<name>A0A835T2Q6_CHLIN</name>
<feature type="compositionally biased region" description="Low complexity" evidence="10">
    <location>
        <begin position="200"/>
        <end position="210"/>
    </location>
</feature>
<evidence type="ECO:0000256" key="1">
    <source>
        <dbReference type="ARBA" id="ARBA00010729"/>
    </source>
</evidence>
<evidence type="ECO:0000256" key="2">
    <source>
        <dbReference type="ARBA" id="ARBA00022490"/>
    </source>
</evidence>
<dbReference type="GO" id="GO:0009652">
    <property type="term" value="P:thigmotropism"/>
    <property type="evidence" value="ECO:0007669"/>
    <property type="project" value="UniProtKB-ARBA"/>
</dbReference>
<evidence type="ECO:0000313" key="13">
    <source>
        <dbReference type="Proteomes" id="UP000650467"/>
    </source>
</evidence>
<keyword evidence="8" id="KW-0131">Cell cycle</keyword>
<keyword evidence="13" id="KW-1185">Reference proteome</keyword>
<feature type="region of interest" description="Disordered" evidence="10">
    <location>
        <begin position="329"/>
        <end position="447"/>
    </location>
</feature>
<comment type="caution">
    <text evidence="12">The sequence shown here is derived from an EMBL/GenBank/DDBJ whole genome shotgun (WGS) entry which is preliminary data.</text>
</comment>
<evidence type="ECO:0000256" key="6">
    <source>
        <dbReference type="ARBA" id="ARBA00022776"/>
    </source>
</evidence>
<feature type="compositionally biased region" description="Low complexity" evidence="10">
    <location>
        <begin position="386"/>
        <end position="421"/>
    </location>
</feature>
<dbReference type="Gene3D" id="2.20.110.10">
    <property type="entry name" value="Histone H3 K4-specific methyltransferase SET7/9 N-terminal domain"/>
    <property type="match status" value="4"/>
</dbReference>
<feature type="region of interest" description="Disordered" evidence="10">
    <location>
        <begin position="800"/>
        <end position="824"/>
    </location>
</feature>
<evidence type="ECO:0000256" key="7">
    <source>
        <dbReference type="ARBA" id="ARBA00023212"/>
    </source>
</evidence>
<dbReference type="Proteomes" id="UP000650467">
    <property type="component" value="Unassembled WGS sequence"/>
</dbReference>
<evidence type="ECO:0000256" key="4">
    <source>
        <dbReference type="ARBA" id="ARBA00022701"/>
    </source>
</evidence>
<evidence type="ECO:0000256" key="3">
    <source>
        <dbReference type="ARBA" id="ARBA00022618"/>
    </source>
</evidence>
<dbReference type="GO" id="GO:0005874">
    <property type="term" value="C:microtubule"/>
    <property type="evidence" value="ECO:0007669"/>
    <property type="project" value="UniProtKB-KW"/>
</dbReference>
<keyword evidence="6" id="KW-0498">Mitosis</keyword>
<dbReference type="PANTHER" id="PTHR23084">
    <property type="entry name" value="PHOSPHATIDYLINOSITOL-4-PHOSPHATE 5-KINASE RELATED"/>
    <property type="match status" value="1"/>
</dbReference>